<keyword evidence="15" id="KW-1185">Reference proteome</keyword>
<dbReference type="PIRSF" id="PIRSF003097">
    <property type="entry name" value="FtsX"/>
    <property type="match status" value="1"/>
</dbReference>
<dbReference type="InterPro" id="IPR040690">
    <property type="entry name" value="FtsX_ECD"/>
</dbReference>
<keyword evidence="4 10" id="KW-1003">Cell membrane</keyword>
<evidence type="ECO:0000256" key="11">
    <source>
        <dbReference type="SAM" id="Phobius"/>
    </source>
</evidence>
<feature type="transmembrane region" description="Helical" evidence="11">
    <location>
        <begin position="173"/>
        <end position="193"/>
    </location>
</feature>
<dbReference type="AlphaFoldDB" id="A0A3M8HE34"/>
<evidence type="ECO:0000259" key="13">
    <source>
        <dbReference type="Pfam" id="PF18075"/>
    </source>
</evidence>
<dbReference type="InterPro" id="IPR058204">
    <property type="entry name" value="FtsX_firmicutes-type"/>
</dbReference>
<protein>
    <recommendedName>
        <fullName evidence="3 10">Cell division protein FtsX</fullName>
    </recommendedName>
</protein>
<feature type="transmembrane region" description="Helical" evidence="11">
    <location>
        <begin position="268"/>
        <end position="289"/>
    </location>
</feature>
<dbReference type="InterPro" id="IPR003838">
    <property type="entry name" value="ABC3_permease_C"/>
</dbReference>
<dbReference type="OrthoDB" id="9812531at2"/>
<keyword evidence="9 10" id="KW-0131">Cell cycle</keyword>
<evidence type="ECO:0000256" key="10">
    <source>
        <dbReference type="PIRNR" id="PIRNR003097"/>
    </source>
</evidence>
<feature type="transmembrane region" description="Helical" evidence="11">
    <location>
        <begin position="226"/>
        <end position="248"/>
    </location>
</feature>
<evidence type="ECO:0000256" key="6">
    <source>
        <dbReference type="ARBA" id="ARBA00022692"/>
    </source>
</evidence>
<accession>A0A3M8HE34</accession>
<evidence type="ECO:0000256" key="9">
    <source>
        <dbReference type="ARBA" id="ARBA00023306"/>
    </source>
</evidence>
<dbReference type="PANTHER" id="PTHR47755:SF1">
    <property type="entry name" value="CELL DIVISION PROTEIN FTSX"/>
    <property type="match status" value="1"/>
</dbReference>
<evidence type="ECO:0000259" key="12">
    <source>
        <dbReference type="Pfam" id="PF02687"/>
    </source>
</evidence>
<evidence type="ECO:0000256" key="3">
    <source>
        <dbReference type="ARBA" id="ARBA00021907"/>
    </source>
</evidence>
<dbReference type="RefSeq" id="WP_122971035.1">
    <property type="nucleotide sequence ID" value="NZ_RHLQ01000006.1"/>
</dbReference>
<dbReference type="Proteomes" id="UP000279909">
    <property type="component" value="Unassembled WGS sequence"/>
</dbReference>
<organism evidence="14 15">
    <name type="scientific">Lysinibacillus halotolerans</name>
    <dbReference type="NCBI Taxonomy" id="1368476"/>
    <lineage>
        <taxon>Bacteria</taxon>
        <taxon>Bacillati</taxon>
        <taxon>Bacillota</taxon>
        <taxon>Bacilli</taxon>
        <taxon>Bacillales</taxon>
        <taxon>Bacillaceae</taxon>
        <taxon>Lysinibacillus</taxon>
    </lineage>
</organism>
<evidence type="ECO:0000256" key="8">
    <source>
        <dbReference type="ARBA" id="ARBA00023136"/>
    </source>
</evidence>
<reference evidence="14 15" key="1">
    <citation type="journal article" date="2014" name="Int. J. Syst. Evol. Microbiol.">
        <title>Lysinibacillus halotolerans sp. nov., isolated from saline-alkaline soil.</title>
        <authorList>
            <person name="Kong D."/>
            <person name="Wang Y."/>
            <person name="Zhao B."/>
            <person name="Li Y."/>
            <person name="Song J."/>
            <person name="Zhai Y."/>
            <person name="Zhang C."/>
            <person name="Wang H."/>
            <person name="Chen X."/>
            <person name="Zhao B."/>
            <person name="Ruan Z."/>
        </authorList>
    </citation>
    <scope>NUCLEOTIDE SEQUENCE [LARGE SCALE GENOMIC DNA]</scope>
    <source>
        <strain evidence="14 15">MCCC 1A12703</strain>
    </source>
</reference>
<dbReference type="NCBIfam" id="NF038347">
    <property type="entry name" value="FtsX_Gpos"/>
    <property type="match status" value="1"/>
</dbReference>
<proteinExistence type="inferred from homology"/>
<keyword evidence="6 11" id="KW-0812">Transmembrane</keyword>
<evidence type="ECO:0000256" key="7">
    <source>
        <dbReference type="ARBA" id="ARBA00022989"/>
    </source>
</evidence>
<dbReference type="Pfam" id="PF02687">
    <property type="entry name" value="FtsX"/>
    <property type="match status" value="1"/>
</dbReference>
<feature type="domain" description="ABC3 transporter permease C-terminal" evidence="12">
    <location>
        <begin position="176"/>
        <end position="285"/>
    </location>
</feature>
<comment type="caution">
    <text evidence="14">The sequence shown here is derived from an EMBL/GenBank/DDBJ whole genome shotgun (WGS) entry which is preliminary data.</text>
</comment>
<evidence type="ECO:0000256" key="2">
    <source>
        <dbReference type="ARBA" id="ARBA00007379"/>
    </source>
</evidence>
<feature type="domain" description="FtsX extracellular" evidence="13">
    <location>
        <begin position="70"/>
        <end position="153"/>
    </location>
</feature>
<evidence type="ECO:0000313" key="15">
    <source>
        <dbReference type="Proteomes" id="UP000279909"/>
    </source>
</evidence>
<sequence>MKGRTIKRHFRESFKTLSRNGWMTFASISAVTVTLLLVGVFTIIMMNLNKVADDIENDVEIKVLIDIIDDPNQAKQAEDKLISEIKNLPDVKEVQYSSKENELNLLIEDFGDDLSLFEQSNPLRNVLYVKATDPQQTAKVAKKIDDLENTYEVVYGEGKVEKLFSFLNTSRNVGLVLIVGLLFTAIFLISNTIRITIIARKDEIEIMKLVGATNSFVRIPFVLEGMWLGVLGSILPIAVVSIVYYNVFNVLQPRLHGELVQLLDVTPLLYQVNALILVLGIFIGIWGSFMSVRKFLKI</sequence>
<gene>
    <name evidence="14" type="ORF">EC501_04155</name>
</gene>
<keyword evidence="7 11" id="KW-1133">Transmembrane helix</keyword>
<dbReference type="PANTHER" id="PTHR47755">
    <property type="entry name" value="CELL DIVISION PROTEIN FTSX"/>
    <property type="match status" value="1"/>
</dbReference>
<keyword evidence="8 10" id="KW-0472">Membrane</keyword>
<comment type="subcellular location">
    <subcellularLocation>
        <location evidence="1">Cell membrane</location>
        <topology evidence="1">Multi-pass membrane protein</topology>
    </subcellularLocation>
</comment>
<dbReference type="GO" id="GO:0005886">
    <property type="term" value="C:plasma membrane"/>
    <property type="evidence" value="ECO:0007669"/>
    <property type="project" value="UniProtKB-SubCell"/>
</dbReference>
<name>A0A3M8HE34_9BACI</name>
<dbReference type="InterPro" id="IPR004513">
    <property type="entry name" value="FtsX"/>
</dbReference>
<dbReference type="Pfam" id="PF18075">
    <property type="entry name" value="FtsX_ECD"/>
    <property type="match status" value="1"/>
</dbReference>
<feature type="transmembrane region" description="Helical" evidence="11">
    <location>
        <begin position="21"/>
        <end position="44"/>
    </location>
</feature>
<comment type="function">
    <text evidence="10">Part of the ABC transporter FtsEX involved in asymmetric cellular division facilitating the initiation of sporulation.</text>
</comment>
<dbReference type="Gene3D" id="3.30.70.3040">
    <property type="match status" value="1"/>
</dbReference>
<dbReference type="EMBL" id="RHLQ01000006">
    <property type="protein sequence ID" value="RND00642.1"/>
    <property type="molecule type" value="Genomic_DNA"/>
</dbReference>
<evidence type="ECO:0000256" key="5">
    <source>
        <dbReference type="ARBA" id="ARBA00022618"/>
    </source>
</evidence>
<keyword evidence="5 10" id="KW-0132">Cell division</keyword>
<comment type="similarity">
    <text evidence="2 10">Belongs to the ABC-4 integral membrane protein family. FtsX subfamily.</text>
</comment>
<evidence type="ECO:0000313" key="14">
    <source>
        <dbReference type="EMBL" id="RND00642.1"/>
    </source>
</evidence>
<evidence type="ECO:0000256" key="1">
    <source>
        <dbReference type="ARBA" id="ARBA00004651"/>
    </source>
</evidence>
<evidence type="ECO:0000256" key="4">
    <source>
        <dbReference type="ARBA" id="ARBA00022475"/>
    </source>
</evidence>
<dbReference type="GO" id="GO:0051301">
    <property type="term" value="P:cell division"/>
    <property type="evidence" value="ECO:0007669"/>
    <property type="project" value="UniProtKB-KW"/>
</dbReference>